<sequence length="55" mass="6456">MPYSAIQSRKAKKPTPSFSEKRADSEESKRKRFFRKNTSLTFFELYFWNGADASS</sequence>
<dbReference type="EMBL" id="CP002542">
    <property type="protein sequence ID" value="AEA42964.1"/>
    <property type="molecule type" value="Genomic_DNA"/>
</dbReference>
<evidence type="ECO:0000256" key="1">
    <source>
        <dbReference type="SAM" id="MobiDB-lite"/>
    </source>
</evidence>
<organism evidence="2 3">
    <name type="scientific">Fluviicola taffensis (strain DSM 16823 / NCIMB 13979 / RW262)</name>
    <dbReference type="NCBI Taxonomy" id="755732"/>
    <lineage>
        <taxon>Bacteria</taxon>
        <taxon>Pseudomonadati</taxon>
        <taxon>Bacteroidota</taxon>
        <taxon>Flavobacteriia</taxon>
        <taxon>Flavobacteriales</taxon>
        <taxon>Crocinitomicaceae</taxon>
        <taxon>Fluviicola</taxon>
    </lineage>
</organism>
<evidence type="ECO:0000313" key="2">
    <source>
        <dbReference type="EMBL" id="AEA42964.1"/>
    </source>
</evidence>
<dbReference type="AlphaFoldDB" id="F2IK65"/>
<keyword evidence="3" id="KW-1185">Reference proteome</keyword>
<gene>
    <name evidence="2" type="ordered locus">Fluta_0963</name>
</gene>
<dbReference type="HOGENOM" id="CLU_3025640_0_0_10"/>
<evidence type="ECO:0000313" key="3">
    <source>
        <dbReference type="Proteomes" id="UP000007463"/>
    </source>
</evidence>
<accession>F2IK65</accession>
<name>F2IK65_FLUTR</name>
<reference evidence="3" key="2">
    <citation type="submission" date="2011-02" db="EMBL/GenBank/DDBJ databases">
        <title>The complete genome of Fluviicola taffensis DSM 16823.</title>
        <authorList>
            <consortium name="US DOE Joint Genome Institute (JGI-PGF)"/>
            <person name="Lucas S."/>
            <person name="Copeland A."/>
            <person name="Lapidus A."/>
            <person name="Bruce D."/>
            <person name="Goodwin L."/>
            <person name="Pitluck S."/>
            <person name="Kyrpides N."/>
            <person name="Mavromatis K."/>
            <person name="Ivanova N."/>
            <person name="Mikhailova N."/>
            <person name="Pagani I."/>
            <person name="Chertkov O."/>
            <person name="Detter J.C."/>
            <person name="Han C."/>
            <person name="Tapia R."/>
            <person name="Land M."/>
            <person name="Hauser L."/>
            <person name="Markowitz V."/>
            <person name="Cheng J.-F."/>
            <person name="Hugenholtz P."/>
            <person name="Woyke T."/>
            <person name="Wu D."/>
            <person name="Tindall B."/>
            <person name="Pomrenke H.G."/>
            <person name="Brambilla E."/>
            <person name="Klenk H.-P."/>
            <person name="Eisen J.A."/>
        </authorList>
    </citation>
    <scope>NUCLEOTIDE SEQUENCE [LARGE SCALE GENOMIC DNA]</scope>
    <source>
        <strain evidence="3">DSM 16823 / RW262 / RW262</strain>
    </source>
</reference>
<dbReference type="STRING" id="755732.Fluta_0963"/>
<feature type="compositionally biased region" description="Basic and acidic residues" evidence="1">
    <location>
        <begin position="19"/>
        <end position="29"/>
    </location>
</feature>
<proteinExistence type="predicted"/>
<reference evidence="2 3" key="1">
    <citation type="journal article" date="2011" name="Stand. Genomic Sci.">
        <title>Complete genome sequence of the gliding freshwater bacterium Fluviicola taffensis type strain (RW262).</title>
        <authorList>
            <person name="Woyke T."/>
            <person name="Chertkov O."/>
            <person name="Lapidus A."/>
            <person name="Nolan M."/>
            <person name="Lucas S."/>
            <person name="Del Rio T.G."/>
            <person name="Tice H."/>
            <person name="Cheng J.F."/>
            <person name="Tapia R."/>
            <person name="Han C."/>
            <person name="Goodwin L."/>
            <person name="Pitluck S."/>
            <person name="Liolios K."/>
            <person name="Pagani I."/>
            <person name="Ivanova N."/>
            <person name="Huntemann M."/>
            <person name="Mavromatis K."/>
            <person name="Mikhailova N."/>
            <person name="Pati A."/>
            <person name="Chen A."/>
            <person name="Palaniappan K."/>
            <person name="Land M."/>
            <person name="Hauser L."/>
            <person name="Brambilla E.M."/>
            <person name="Rohde M."/>
            <person name="Mwirichia R."/>
            <person name="Sikorski J."/>
            <person name="Tindall B.J."/>
            <person name="Goker M."/>
            <person name="Bristow J."/>
            <person name="Eisen J.A."/>
            <person name="Markowitz V."/>
            <person name="Hugenholtz P."/>
            <person name="Klenk H.P."/>
            <person name="Kyrpides N.C."/>
        </authorList>
    </citation>
    <scope>NUCLEOTIDE SEQUENCE [LARGE SCALE GENOMIC DNA]</scope>
    <source>
        <strain evidence="3">DSM 16823 / RW262 / RW262</strain>
    </source>
</reference>
<dbReference type="KEGG" id="fte:Fluta_0963"/>
<feature type="region of interest" description="Disordered" evidence="1">
    <location>
        <begin position="1"/>
        <end position="30"/>
    </location>
</feature>
<protein>
    <submittedName>
        <fullName evidence="2">Uncharacterized protein</fullName>
    </submittedName>
</protein>
<dbReference type="Proteomes" id="UP000007463">
    <property type="component" value="Chromosome"/>
</dbReference>